<dbReference type="EMBL" id="JAYMYQ010000007">
    <property type="protein sequence ID" value="KAK7320749.1"/>
    <property type="molecule type" value="Genomic_DNA"/>
</dbReference>
<name>A0AAN9Q4A4_CANGL</name>
<dbReference type="Proteomes" id="UP001367508">
    <property type="component" value="Unassembled WGS sequence"/>
</dbReference>
<sequence length="194" mass="21583">MLSKLSQHRFGRRDKHVTLEVVVGCVATVDGRNAKLAGIQAVVDLVLLILLRPSLENISSRELQDKAPIYSSCNQADLVSDLVPVSSSGQIHSLVSYLRWTGWGDIQNSCKAPIAASGLVIVFRNIEYRDYQYDSPIAGPKSVTTKWLRQILVKIIRDYSYIATVHNPYHFTISVPGLESVSQAYNLNQRASKL</sequence>
<comment type="caution">
    <text evidence="1">The sequence shown here is derived from an EMBL/GenBank/DDBJ whole genome shotgun (WGS) entry which is preliminary data.</text>
</comment>
<evidence type="ECO:0000313" key="1">
    <source>
        <dbReference type="EMBL" id="KAK7320749.1"/>
    </source>
</evidence>
<dbReference type="AlphaFoldDB" id="A0AAN9Q4A4"/>
<evidence type="ECO:0000313" key="2">
    <source>
        <dbReference type="Proteomes" id="UP001367508"/>
    </source>
</evidence>
<organism evidence="1 2">
    <name type="scientific">Canavalia gladiata</name>
    <name type="common">Sword bean</name>
    <name type="synonym">Dolichos gladiatus</name>
    <dbReference type="NCBI Taxonomy" id="3824"/>
    <lineage>
        <taxon>Eukaryota</taxon>
        <taxon>Viridiplantae</taxon>
        <taxon>Streptophyta</taxon>
        <taxon>Embryophyta</taxon>
        <taxon>Tracheophyta</taxon>
        <taxon>Spermatophyta</taxon>
        <taxon>Magnoliopsida</taxon>
        <taxon>eudicotyledons</taxon>
        <taxon>Gunneridae</taxon>
        <taxon>Pentapetalae</taxon>
        <taxon>rosids</taxon>
        <taxon>fabids</taxon>
        <taxon>Fabales</taxon>
        <taxon>Fabaceae</taxon>
        <taxon>Papilionoideae</taxon>
        <taxon>50 kb inversion clade</taxon>
        <taxon>NPAAA clade</taxon>
        <taxon>indigoferoid/millettioid clade</taxon>
        <taxon>Phaseoleae</taxon>
        <taxon>Canavalia</taxon>
    </lineage>
</organism>
<protein>
    <submittedName>
        <fullName evidence="1">Uncharacterized protein</fullName>
    </submittedName>
</protein>
<accession>A0AAN9Q4A4</accession>
<gene>
    <name evidence="1" type="ORF">VNO77_30514</name>
</gene>
<reference evidence="1 2" key="1">
    <citation type="submission" date="2024-01" db="EMBL/GenBank/DDBJ databases">
        <title>The genomes of 5 underutilized Papilionoideae crops provide insights into root nodulation and disease resistanc.</title>
        <authorList>
            <person name="Jiang F."/>
        </authorList>
    </citation>
    <scope>NUCLEOTIDE SEQUENCE [LARGE SCALE GENOMIC DNA]</scope>
    <source>
        <strain evidence="1">LVBAO_FW01</strain>
        <tissue evidence="1">Leaves</tissue>
    </source>
</reference>
<keyword evidence="2" id="KW-1185">Reference proteome</keyword>
<proteinExistence type="predicted"/>